<proteinExistence type="predicted"/>
<dbReference type="Pfam" id="PF00168">
    <property type="entry name" value="C2"/>
    <property type="match status" value="1"/>
</dbReference>
<dbReference type="InterPro" id="IPR035892">
    <property type="entry name" value="C2_domain_sf"/>
</dbReference>
<dbReference type="PANTHER" id="PTHR32246:SF20">
    <property type="entry name" value="CALCIUM-DEPENDENT LIPID-BINDING (CALB DOMAIN) FAMILY PROTEIN"/>
    <property type="match status" value="1"/>
</dbReference>
<dbReference type="KEGG" id="rarg:115746065"/>
<feature type="region of interest" description="Disordered" evidence="1">
    <location>
        <begin position="108"/>
        <end position="133"/>
    </location>
</feature>
<dbReference type="InterPro" id="IPR000008">
    <property type="entry name" value="C2_dom"/>
</dbReference>
<dbReference type="Proteomes" id="UP000827889">
    <property type="component" value="Chromosome 7"/>
</dbReference>
<dbReference type="SUPFAM" id="SSF49562">
    <property type="entry name" value="C2 domain (Calcium/lipid-binding domain, CaLB)"/>
    <property type="match status" value="1"/>
</dbReference>
<dbReference type="PROSITE" id="PS50004">
    <property type="entry name" value="C2"/>
    <property type="match status" value="1"/>
</dbReference>
<dbReference type="InterPro" id="IPR044750">
    <property type="entry name" value="C2_SRC2/BAP"/>
</dbReference>
<gene>
    <name evidence="4" type="primary">LOC115746065</name>
</gene>
<dbReference type="RefSeq" id="XP_030537651.1">
    <property type="nucleotide sequence ID" value="XM_030681791.2"/>
</dbReference>
<name>A0A8B8PSA0_9MYRT</name>
<evidence type="ECO:0000313" key="4">
    <source>
        <dbReference type="RefSeq" id="XP_030537651.1"/>
    </source>
</evidence>
<dbReference type="CDD" id="cd04051">
    <property type="entry name" value="C2_SRC2_like"/>
    <property type="match status" value="1"/>
</dbReference>
<dbReference type="Gene3D" id="2.60.40.150">
    <property type="entry name" value="C2 domain"/>
    <property type="match status" value="1"/>
</dbReference>
<evidence type="ECO:0000256" key="1">
    <source>
        <dbReference type="SAM" id="MobiDB-lite"/>
    </source>
</evidence>
<dbReference type="OrthoDB" id="1915999at2759"/>
<feature type="compositionally biased region" description="Polar residues" evidence="1">
    <location>
        <begin position="207"/>
        <end position="220"/>
    </location>
</feature>
<feature type="compositionally biased region" description="Acidic residues" evidence="1">
    <location>
        <begin position="270"/>
        <end position="285"/>
    </location>
</feature>
<feature type="compositionally biased region" description="Basic residues" evidence="1">
    <location>
        <begin position="115"/>
        <end position="130"/>
    </location>
</feature>
<dbReference type="GO" id="GO:0006952">
    <property type="term" value="P:defense response"/>
    <property type="evidence" value="ECO:0007669"/>
    <property type="project" value="InterPro"/>
</dbReference>
<dbReference type="GeneID" id="115746065"/>
<keyword evidence="3" id="KW-1185">Reference proteome</keyword>
<evidence type="ECO:0000313" key="3">
    <source>
        <dbReference type="Proteomes" id="UP000827889"/>
    </source>
</evidence>
<organism evidence="3 4">
    <name type="scientific">Rhodamnia argentea</name>
    <dbReference type="NCBI Taxonomy" id="178133"/>
    <lineage>
        <taxon>Eukaryota</taxon>
        <taxon>Viridiplantae</taxon>
        <taxon>Streptophyta</taxon>
        <taxon>Embryophyta</taxon>
        <taxon>Tracheophyta</taxon>
        <taxon>Spermatophyta</taxon>
        <taxon>Magnoliopsida</taxon>
        <taxon>eudicotyledons</taxon>
        <taxon>Gunneridae</taxon>
        <taxon>Pentapetalae</taxon>
        <taxon>rosids</taxon>
        <taxon>malvids</taxon>
        <taxon>Myrtales</taxon>
        <taxon>Myrtaceae</taxon>
        <taxon>Myrtoideae</taxon>
        <taxon>Myrteae</taxon>
        <taxon>Australasian group</taxon>
        <taxon>Rhodamnia</taxon>
    </lineage>
</organism>
<protein>
    <submittedName>
        <fullName evidence="4">Protein SRC2 homolog</fullName>
    </submittedName>
</protein>
<evidence type="ECO:0000259" key="2">
    <source>
        <dbReference type="PROSITE" id="PS50004"/>
    </source>
</evidence>
<feature type="region of interest" description="Disordered" evidence="1">
    <location>
        <begin position="193"/>
        <end position="229"/>
    </location>
</feature>
<dbReference type="PANTHER" id="PTHR32246">
    <property type="entry name" value="INGRESSION PROTEIN FIC1"/>
    <property type="match status" value="1"/>
</dbReference>
<feature type="region of interest" description="Disordered" evidence="1">
    <location>
        <begin position="264"/>
        <end position="285"/>
    </location>
</feature>
<dbReference type="SMART" id="SM00239">
    <property type="entry name" value="C2"/>
    <property type="match status" value="1"/>
</dbReference>
<dbReference type="AlphaFoldDB" id="A0A8B8PSA0"/>
<sequence>MASSRYQVEVTLIAAKDLKNVNWRHGPLRPYAVVWVDPNHKCSTRADPEGDSFPVWEQTLLIPLPPGTAIDDATLYVDVVHAGSEDGTKPLVGSARLRLRDVLEDDYGYSGGGRASKRSLPLKRPSGRPHGKVDVKVAVKETRYSTPPTAYGVAPPLASREYTAPPSYSTPYASPAGYPSYASPQPQYEVQDRYYPTAPPAGYPSYGGTSYGQPPQSYGQEETKKSKSKFGGMGTGLAVGAVAGVLGGLALAEGVDYVEDKIADNAAEKVEDDLADEDDGDDYYE</sequence>
<accession>A0A8B8PSA0</accession>
<reference evidence="4" key="1">
    <citation type="submission" date="2025-08" db="UniProtKB">
        <authorList>
            <consortium name="RefSeq"/>
        </authorList>
    </citation>
    <scope>IDENTIFICATION</scope>
    <source>
        <tissue evidence="4">Leaf</tissue>
    </source>
</reference>
<feature type="domain" description="C2" evidence="2">
    <location>
        <begin position="1"/>
        <end position="113"/>
    </location>
</feature>